<dbReference type="Proteomes" id="UP001592528">
    <property type="component" value="Unassembled WGS sequence"/>
</dbReference>
<comment type="caution">
    <text evidence="1">The sequence shown here is derived from an EMBL/GenBank/DDBJ whole genome shotgun (WGS) entry which is preliminary data.</text>
</comment>
<name>A0ABV6US45_9ACTN</name>
<organism evidence="1 2">
    <name type="scientific">Streptacidiphilus cavernicola</name>
    <dbReference type="NCBI Taxonomy" id="3342716"/>
    <lineage>
        <taxon>Bacteria</taxon>
        <taxon>Bacillati</taxon>
        <taxon>Actinomycetota</taxon>
        <taxon>Actinomycetes</taxon>
        <taxon>Kitasatosporales</taxon>
        <taxon>Streptomycetaceae</taxon>
        <taxon>Streptacidiphilus</taxon>
    </lineage>
</organism>
<protein>
    <recommendedName>
        <fullName evidence="3">Glycolipid-binding domain-containing protein</fullName>
    </recommendedName>
</protein>
<sequence>MPSGRYSFHDTHDDTPLGEERFSCARGPSGWRYTAQTFSASGEPEGSIDLTLDLHSRPLRLELRHRGWQIRGGLLDGLSWVRSHQDDPTGEHAREGTERAHAFMGRSPAFLVATARLLRLQPGGATRLRLVHFTDPVLAPHTIDQGWTLEATDIHATDSGPLLVERYRVADLGTGEESIVHLAGDVLLAAPGIELEQLETPPSKAVDGPAEAG</sequence>
<keyword evidence="2" id="KW-1185">Reference proteome</keyword>
<reference evidence="1 2" key="1">
    <citation type="submission" date="2024-09" db="EMBL/GenBank/DDBJ databases">
        <authorList>
            <person name="Lee S.D."/>
        </authorList>
    </citation>
    <scope>NUCLEOTIDE SEQUENCE [LARGE SCALE GENOMIC DNA]</scope>
    <source>
        <strain evidence="1 2">N1-5</strain>
    </source>
</reference>
<accession>A0ABV6US45</accession>
<proteinExistence type="predicted"/>
<evidence type="ECO:0000313" key="1">
    <source>
        <dbReference type="EMBL" id="MFC1404242.1"/>
    </source>
</evidence>
<evidence type="ECO:0008006" key="3">
    <source>
        <dbReference type="Google" id="ProtNLM"/>
    </source>
</evidence>
<dbReference type="EMBL" id="JBHEZZ010000014">
    <property type="protein sequence ID" value="MFC1404242.1"/>
    <property type="molecule type" value="Genomic_DNA"/>
</dbReference>
<evidence type="ECO:0000313" key="2">
    <source>
        <dbReference type="Proteomes" id="UP001592528"/>
    </source>
</evidence>
<dbReference type="RefSeq" id="WP_030264016.1">
    <property type="nucleotide sequence ID" value="NZ_JBHEZZ010000014.1"/>
</dbReference>
<gene>
    <name evidence="1" type="ORF">ACEZDJ_23395</name>
</gene>